<evidence type="ECO:0008006" key="5">
    <source>
        <dbReference type="Google" id="ProtNLM"/>
    </source>
</evidence>
<dbReference type="EMBL" id="CP007174">
    <property type="protein sequence ID" value="AIF83006.1"/>
    <property type="molecule type" value="Genomic_DNA"/>
</dbReference>
<dbReference type="HOGENOM" id="CLU_459777_0_0_2"/>
<evidence type="ECO:0000256" key="1">
    <source>
        <dbReference type="SAM" id="MobiDB-lite"/>
    </source>
</evidence>
<feature type="compositionally biased region" description="Basic and acidic residues" evidence="1">
    <location>
        <begin position="690"/>
        <end position="701"/>
    </location>
</feature>
<protein>
    <recommendedName>
        <fullName evidence="5">CARDB domain-containing protein</fullName>
    </recommendedName>
</protein>
<evidence type="ECO:0000313" key="4">
    <source>
        <dbReference type="Proteomes" id="UP000028194"/>
    </source>
</evidence>
<keyword evidence="2" id="KW-1133">Transmembrane helix</keyword>
<dbReference type="GeneID" id="41596765"/>
<sequence length="701" mass="73348">MMSSYTGKRNTGAQILSILLIGTLLFSLSSALKNASAEGDLPQPSERQIIDGSVSGPAFLNAYWTDRSASTSTADVRKEVGPGDGASTLAVVMVNRGFSAITGITGSLTLPQGFSSNGRASSSDTAVATVDSVVDAGQTFILYFDLDVSDSTRVGTYNTALKVEYQRLYETGSPRTSEDTIPFRLTGKVILDPVAVTHNLVPGVSNNVDIAIRNTGSAPATGVIVSMTGISINGGSTSTIESSSGSTIRPQITNFGTNTFTIGTIPARSNATFTTALFPNISAGGNTAGIQLQITYNDATGSAKTLTPAVGVIVLQNAPSIIAVRASSGENQTDNRIVAGKADNFVLEIANKGTSLITNAVVTMQSSSTSLNILGDSKWAVDQIEPGSQAKLETQVFASTSLIGNPATFDVTIDYILDGSPKTEKYVLGTYVDGEISLRIYDLSINYVGATPTLVGNILNEGNTAAFFTTIELVQTPGQNQLATRGNFTGAGEFNPQQQPQQNNNSPGGNGQSNPLGSLFPQQQNNAANNNNGNGNGGGQFRRNNNNTAFAPPAPQYLGDLTANSPLPFSIPLNIQRAEPGTLYPVTVKITYKDNLRNSHEFVTSGNAVVASQQQVANITLGGRTQNPVGGPLFMLIIVGAAIGAATAAFFVIRKKRAKNKKKLNTPGNGPDKRKNIEDILENPAATDVAKTKDDPSTTTK</sequence>
<organism evidence="3 4">
    <name type="scientific">Candidatus Nitrososphaera evergladensis SR1</name>
    <dbReference type="NCBI Taxonomy" id="1459636"/>
    <lineage>
        <taxon>Archaea</taxon>
        <taxon>Nitrososphaerota</taxon>
        <taxon>Nitrososphaeria</taxon>
        <taxon>Nitrososphaerales</taxon>
        <taxon>Nitrososphaeraceae</taxon>
        <taxon>Nitrososphaera</taxon>
    </lineage>
</organism>
<gene>
    <name evidence="3" type="ORF">NTE_00930</name>
</gene>
<feature type="compositionally biased region" description="Low complexity" evidence="1">
    <location>
        <begin position="541"/>
        <end position="551"/>
    </location>
</feature>
<proteinExistence type="predicted"/>
<keyword evidence="2" id="KW-0812">Transmembrane</keyword>
<evidence type="ECO:0000313" key="3">
    <source>
        <dbReference type="EMBL" id="AIF83006.1"/>
    </source>
</evidence>
<dbReference type="eggNOG" id="arCOG02080">
    <property type="taxonomic scope" value="Archaea"/>
</dbReference>
<dbReference type="RefSeq" id="WP_148699861.1">
    <property type="nucleotide sequence ID" value="NZ_CP007174.1"/>
</dbReference>
<dbReference type="AlphaFoldDB" id="A0A075MN85"/>
<evidence type="ECO:0000256" key="2">
    <source>
        <dbReference type="SAM" id="Phobius"/>
    </source>
</evidence>
<dbReference type="Proteomes" id="UP000028194">
    <property type="component" value="Chromosome"/>
</dbReference>
<dbReference type="PANTHER" id="PTHR35902:SF3">
    <property type="entry name" value="NPCBM-ASSOCIATED, NEW3 DOMAIN OF ALPHA-GALACTOSIDASE"/>
    <property type="match status" value="1"/>
</dbReference>
<keyword evidence="2" id="KW-0472">Membrane</keyword>
<dbReference type="OrthoDB" id="11801at2157"/>
<dbReference type="PANTHER" id="PTHR35902">
    <property type="entry name" value="S-LAYER DOMAIN-LIKE PROTEIN-RELATED"/>
    <property type="match status" value="1"/>
</dbReference>
<dbReference type="STRING" id="1459636.NTE_00930"/>
<reference evidence="3 4" key="1">
    <citation type="journal article" date="2014" name="PLoS ONE">
        <title>Genome Sequence of Candidatus Nitrososphaera evergladensis from Group I.1b Enriched from Everglades Soil Reveals Novel Genomic Features of the Ammonia-Oxidizing Archaea.</title>
        <authorList>
            <person name="Zhalnina K.V."/>
            <person name="Dias R."/>
            <person name="Leonard M.T."/>
            <person name="Dorr de Quadros P."/>
            <person name="Camargo F.A."/>
            <person name="Drew J.C."/>
            <person name="Farmerie W.G."/>
            <person name="Daroub S.H."/>
            <person name="Triplett E.W."/>
        </authorList>
    </citation>
    <scope>NUCLEOTIDE SEQUENCE [LARGE SCALE GENOMIC DNA]</scope>
    <source>
        <strain evidence="3 4">SR1</strain>
    </source>
</reference>
<accession>A0A075MN85</accession>
<keyword evidence="4" id="KW-1185">Reference proteome</keyword>
<name>A0A075MN85_9ARCH</name>
<feature type="transmembrane region" description="Helical" evidence="2">
    <location>
        <begin position="633"/>
        <end position="653"/>
    </location>
</feature>
<dbReference type="KEGG" id="nev:NTE_00930"/>
<feature type="compositionally biased region" description="Low complexity" evidence="1">
    <location>
        <begin position="495"/>
        <end position="533"/>
    </location>
</feature>
<feature type="region of interest" description="Disordered" evidence="1">
    <location>
        <begin position="661"/>
        <end position="701"/>
    </location>
</feature>
<feature type="region of interest" description="Disordered" evidence="1">
    <location>
        <begin position="482"/>
        <end position="557"/>
    </location>
</feature>